<reference evidence="4 5" key="1">
    <citation type="submission" date="2020-07" db="EMBL/GenBank/DDBJ databases">
        <title>Huge and variable diversity of episymbiotic CPR bacteria and DPANN archaea in groundwater ecosystems.</title>
        <authorList>
            <person name="He C.Y."/>
            <person name="Keren R."/>
            <person name="Whittaker M."/>
            <person name="Farag I.F."/>
            <person name="Doudna J."/>
            <person name="Cate J.H.D."/>
            <person name="Banfield J.F."/>
        </authorList>
    </citation>
    <scope>NUCLEOTIDE SEQUENCE [LARGE SCALE GENOMIC DNA]</scope>
    <source>
        <strain evidence="4">NC_groundwater_70_Ag_B-0.1um_54_66</strain>
    </source>
</reference>
<gene>
    <name evidence="4" type="ORF">HYS17_02680</name>
</gene>
<dbReference type="SUPFAM" id="SSF52540">
    <property type="entry name" value="P-loop containing nucleoside triphosphate hydrolases"/>
    <property type="match status" value="1"/>
</dbReference>
<proteinExistence type="predicted"/>
<evidence type="ECO:0000256" key="1">
    <source>
        <dbReference type="SAM" id="MobiDB-lite"/>
    </source>
</evidence>
<dbReference type="InterPro" id="IPR051162">
    <property type="entry name" value="T4SS_component"/>
</dbReference>
<dbReference type="InterPro" id="IPR032689">
    <property type="entry name" value="TraG-D_C"/>
</dbReference>
<accession>A0A7T5R359</accession>
<evidence type="ECO:0000313" key="4">
    <source>
        <dbReference type="EMBL" id="QQG36698.1"/>
    </source>
</evidence>
<feature type="domain" description="TraD/TraG TraM recognition site" evidence="3">
    <location>
        <begin position="427"/>
        <end position="520"/>
    </location>
</feature>
<keyword evidence="2" id="KW-1133">Transmembrane helix</keyword>
<dbReference type="Pfam" id="PF12696">
    <property type="entry name" value="TraG-D_C"/>
    <property type="match status" value="1"/>
</dbReference>
<feature type="compositionally biased region" description="Low complexity" evidence="1">
    <location>
        <begin position="678"/>
        <end position="688"/>
    </location>
</feature>
<organism evidence="4 5">
    <name type="scientific">Micavibrio aeruginosavorus</name>
    <dbReference type="NCBI Taxonomy" id="349221"/>
    <lineage>
        <taxon>Bacteria</taxon>
        <taxon>Pseudomonadati</taxon>
        <taxon>Bdellovibrionota</taxon>
        <taxon>Bdellovibrionia</taxon>
        <taxon>Bdellovibrionales</taxon>
        <taxon>Pseudobdellovibrionaceae</taxon>
        <taxon>Micavibrio</taxon>
    </lineage>
</organism>
<sequence>MALDTRKYEKKHTELLRDTRPLYIRFGEWLKKPDSTFAVCFIGCATIYFYDLALLTGDIILFFYLIFLWWLLTRSRALAFKMPLGAKYKDPRNSGPGNSGKAEGILYLGNVDKTNEEVWFTNSDARTHILYLGTTGAGKTEGLKSMVTNALTWASGFVYIDGKADTDLWSSLSSLVRRFGRDDDLLVLNYMTGNSDTKAPSNTMNPFSSGSASYLTNLLVSLMPNAEGDNAMWKERAVALVAALMPVMTWKRDYQEIPLSVSTIRDALSLNSVIRYSRDPAVPDHLKAGLRGYLDTLPGYIDSAFDDDGKEKPAGPDQPMVDTTTPRQQHGYLAMQFTRSLQSLGDDYGYIFDTQAADVDMLDIVLNRRILVVLIPALEKSSDETANLGKIVAATIKGMMGSTLGSTVEGESATVIENKVTTSATPFMTVFDEVGYYTAQGMAVMAAQARSLGFCLIYSAQDLPAMEKRVKEEARSITANCNIKIFGKLEDPTQTKEFFEKTVGSTLVMEASGFQLSGGSASTGSYYDTKQAGLQIRARASYDALRGFKAGQACIAFGDMVIDTQIFYCAPGFAKAMRVQRFVALPPPDEQLLRNAPVITKVRDLLVHKTWTAAKAEPKTPTPDEIEAMAGALKYSEKAKLSGTQAGMAAVAGVHILHNPADLETSSGNAGSTSGITPAAAGPAAPSAPAAPPLTAQRPATPPAGTSPIAQVISASRSSGNAVPPASVPPLTTTPPAPPPAAPVPPPTNETPAAASGNPMSFFAKKPAGGEPPAAPAPVAAPVLPATTETPAADAASGKSGKPISWEELVNAPEPEGPKPIETSPPPAAPGSKAPEVDDETRAILERAAKDLQDKIGGKDDGNAS</sequence>
<dbReference type="InterPro" id="IPR027417">
    <property type="entry name" value="P-loop_NTPase"/>
</dbReference>
<evidence type="ECO:0000259" key="3">
    <source>
        <dbReference type="Pfam" id="PF12696"/>
    </source>
</evidence>
<evidence type="ECO:0000256" key="2">
    <source>
        <dbReference type="SAM" id="Phobius"/>
    </source>
</evidence>
<name>A0A7T5R359_9BACT</name>
<protein>
    <submittedName>
        <fullName evidence="4">TraM recognition domain-containing protein</fullName>
    </submittedName>
</protein>
<feature type="region of interest" description="Disordered" evidence="1">
    <location>
        <begin position="663"/>
        <end position="865"/>
    </location>
</feature>
<keyword evidence="2" id="KW-0812">Transmembrane</keyword>
<keyword evidence="2" id="KW-0472">Membrane</keyword>
<dbReference type="AlphaFoldDB" id="A0A7T5R359"/>
<feature type="compositionally biased region" description="Pro residues" evidence="1">
    <location>
        <begin position="726"/>
        <end position="749"/>
    </location>
</feature>
<dbReference type="Proteomes" id="UP000595362">
    <property type="component" value="Chromosome"/>
</dbReference>
<dbReference type="PANTHER" id="PTHR30121">
    <property type="entry name" value="UNCHARACTERIZED PROTEIN YJGR-RELATED"/>
    <property type="match status" value="1"/>
</dbReference>
<evidence type="ECO:0000313" key="5">
    <source>
        <dbReference type="Proteomes" id="UP000595362"/>
    </source>
</evidence>
<dbReference type="PANTHER" id="PTHR30121:SF6">
    <property type="entry name" value="SLR6007 PROTEIN"/>
    <property type="match status" value="1"/>
</dbReference>
<feature type="compositionally biased region" description="Basic and acidic residues" evidence="1">
    <location>
        <begin position="840"/>
        <end position="865"/>
    </location>
</feature>
<dbReference type="EMBL" id="CP066681">
    <property type="protein sequence ID" value="QQG36698.1"/>
    <property type="molecule type" value="Genomic_DNA"/>
</dbReference>
<feature type="transmembrane region" description="Helical" evidence="2">
    <location>
        <begin position="52"/>
        <end position="72"/>
    </location>
</feature>
<feature type="compositionally biased region" description="Low complexity" evidence="1">
    <location>
        <begin position="764"/>
        <end position="796"/>
    </location>
</feature>
<dbReference type="Gene3D" id="3.40.50.300">
    <property type="entry name" value="P-loop containing nucleotide triphosphate hydrolases"/>
    <property type="match status" value="2"/>
</dbReference>
<feature type="compositionally biased region" description="Polar residues" evidence="1">
    <location>
        <begin position="664"/>
        <end position="676"/>
    </location>
</feature>